<gene>
    <name evidence="3" type="ORF">SPPG_00330</name>
</gene>
<dbReference type="STRING" id="645134.A0A0L0HU58"/>
<dbReference type="Gene3D" id="1.25.40.10">
    <property type="entry name" value="Tetratricopeptide repeat domain"/>
    <property type="match status" value="1"/>
</dbReference>
<evidence type="ECO:0000313" key="4">
    <source>
        <dbReference type="Proteomes" id="UP000053201"/>
    </source>
</evidence>
<dbReference type="AlphaFoldDB" id="A0A0L0HU58"/>
<organism evidence="3 4">
    <name type="scientific">Spizellomyces punctatus (strain DAOM BR117)</name>
    <dbReference type="NCBI Taxonomy" id="645134"/>
    <lineage>
        <taxon>Eukaryota</taxon>
        <taxon>Fungi</taxon>
        <taxon>Fungi incertae sedis</taxon>
        <taxon>Chytridiomycota</taxon>
        <taxon>Chytridiomycota incertae sedis</taxon>
        <taxon>Chytridiomycetes</taxon>
        <taxon>Spizellomycetales</taxon>
        <taxon>Spizellomycetaceae</taxon>
        <taxon>Spizellomyces</taxon>
    </lineage>
</organism>
<dbReference type="EMBL" id="KQ257450">
    <property type="protein sequence ID" value="KND04612.1"/>
    <property type="molecule type" value="Genomic_DNA"/>
</dbReference>
<dbReference type="InParanoid" id="A0A0L0HU58"/>
<dbReference type="SMART" id="SM00671">
    <property type="entry name" value="SEL1"/>
    <property type="match status" value="11"/>
</dbReference>
<dbReference type="InterPro" id="IPR006597">
    <property type="entry name" value="Sel1-like"/>
</dbReference>
<feature type="region of interest" description="Disordered" evidence="2">
    <location>
        <begin position="1"/>
        <end position="32"/>
    </location>
</feature>
<protein>
    <submittedName>
        <fullName evidence="3">Uncharacterized protein</fullName>
    </submittedName>
</protein>
<dbReference type="OMA" id="YPDIDIF"/>
<dbReference type="InterPro" id="IPR050767">
    <property type="entry name" value="Sel1_AlgK"/>
</dbReference>
<sequence>MSVQGPRQIPRTFKSEPKLTPPIREVGRKKKPTLSLDTATKRFRDVVPKQKGTKTEDKLARDVVKSHEDLVKMTVVEESYRSPLPLPPVPTDPHPTLVSVEDVQERLLDCTVAAHAAGKRISEAGKLGRVVQDIADAFMARKADLIQHIRTSKAPSLASPSTATTTKPLTPVTPNTIPLTQSLTTLHKSVCALTYQLHYYKTHTLPLPGTKKRKLFLLYIDMCEAWRDLMIQLTLSIAQNSSDAASSATGNVAKLAVATGAPDWQDLTIDDAQKLFLQGDKYLLGFGVLRSYDIAFKRYMAAAKFGLPEAINMLGLMFEHGLGRPKDMAAAIKWYQQSANKAHPESLANMARIHETGKGVPTDPKTAYELYLLAAEAGHLDAMCSLGNLLETGSGCTKNAAEAVRWYRVAAEQDCPRAQNALGSAYYRGIGVAKDYGEAVVWYRRAAECGDPNAHNNLGICYEEGLGVAKDVVMAKTLYKLAAEARHPSGVNNLGYLCMTENNFMEAIRLFHLALSLGSVDAAYNLGILYETGCRDGEGAVLNPDWEMASRYYKEAADKNSIKAQLRLANLLTTAPPPLQSYTKAVHYLTIAATSTHEGNPEAQNMLGEMVELGLGTAESGPDHATAAKWYRRAMRQGHARATFNLAALFEAGVGVGRDVEKALRLYEEAELRGSPHARERIQALKELGLVHQ</sequence>
<evidence type="ECO:0000256" key="2">
    <source>
        <dbReference type="SAM" id="MobiDB-lite"/>
    </source>
</evidence>
<name>A0A0L0HU58_SPIPD</name>
<proteinExistence type="inferred from homology"/>
<dbReference type="SUPFAM" id="SSF81901">
    <property type="entry name" value="HCP-like"/>
    <property type="match status" value="2"/>
</dbReference>
<dbReference type="VEuPathDB" id="FungiDB:SPPG_00330"/>
<dbReference type="PANTHER" id="PTHR11102">
    <property type="entry name" value="SEL-1-LIKE PROTEIN"/>
    <property type="match status" value="1"/>
</dbReference>
<evidence type="ECO:0000256" key="1">
    <source>
        <dbReference type="ARBA" id="ARBA00038101"/>
    </source>
</evidence>
<keyword evidence="4" id="KW-1185">Reference proteome</keyword>
<dbReference type="eggNOG" id="KOG1550">
    <property type="taxonomic scope" value="Eukaryota"/>
</dbReference>
<dbReference type="OrthoDB" id="2384430at2759"/>
<accession>A0A0L0HU58</accession>
<dbReference type="Pfam" id="PF08238">
    <property type="entry name" value="Sel1"/>
    <property type="match status" value="10"/>
</dbReference>
<dbReference type="PANTHER" id="PTHR11102:SF160">
    <property type="entry name" value="ERAD-ASSOCIATED E3 UBIQUITIN-PROTEIN LIGASE COMPONENT HRD3"/>
    <property type="match status" value="1"/>
</dbReference>
<dbReference type="Proteomes" id="UP000053201">
    <property type="component" value="Unassembled WGS sequence"/>
</dbReference>
<evidence type="ECO:0000313" key="3">
    <source>
        <dbReference type="EMBL" id="KND04612.1"/>
    </source>
</evidence>
<dbReference type="GeneID" id="27684063"/>
<dbReference type="RefSeq" id="XP_016612651.1">
    <property type="nucleotide sequence ID" value="XM_016748657.1"/>
</dbReference>
<reference evidence="3 4" key="1">
    <citation type="submission" date="2009-08" db="EMBL/GenBank/DDBJ databases">
        <title>The Genome Sequence of Spizellomyces punctatus strain DAOM BR117.</title>
        <authorList>
            <consortium name="The Broad Institute Genome Sequencing Platform"/>
            <person name="Russ C."/>
            <person name="Cuomo C."/>
            <person name="Shea T."/>
            <person name="Young S.K."/>
            <person name="Zeng Q."/>
            <person name="Koehrsen M."/>
            <person name="Haas B."/>
            <person name="Borodovsky M."/>
            <person name="Guigo R."/>
            <person name="Alvarado L."/>
            <person name="Berlin A."/>
            <person name="Bochicchio J."/>
            <person name="Borenstein D."/>
            <person name="Chapman S."/>
            <person name="Chen Z."/>
            <person name="Engels R."/>
            <person name="Freedman E."/>
            <person name="Gellesch M."/>
            <person name="Goldberg J."/>
            <person name="Griggs A."/>
            <person name="Gujja S."/>
            <person name="Heiman D."/>
            <person name="Hepburn T."/>
            <person name="Howarth C."/>
            <person name="Jen D."/>
            <person name="Larson L."/>
            <person name="Lewis B."/>
            <person name="Mehta T."/>
            <person name="Park D."/>
            <person name="Pearson M."/>
            <person name="Roberts A."/>
            <person name="Saif S."/>
            <person name="Shenoy N."/>
            <person name="Sisk P."/>
            <person name="Stolte C."/>
            <person name="Sykes S."/>
            <person name="Thomson T."/>
            <person name="Walk T."/>
            <person name="White J."/>
            <person name="Yandava C."/>
            <person name="Burger G."/>
            <person name="Gray M.W."/>
            <person name="Holland P.W.H."/>
            <person name="King N."/>
            <person name="Lang F.B.F."/>
            <person name="Roger A.J."/>
            <person name="Ruiz-Trillo I."/>
            <person name="Lander E."/>
            <person name="Nusbaum C."/>
        </authorList>
    </citation>
    <scope>NUCLEOTIDE SEQUENCE [LARGE SCALE GENOMIC DNA]</scope>
    <source>
        <strain evidence="3 4">DAOM BR117</strain>
    </source>
</reference>
<comment type="similarity">
    <text evidence="1">Belongs to the sel-1 family.</text>
</comment>
<dbReference type="InterPro" id="IPR011990">
    <property type="entry name" value="TPR-like_helical_dom_sf"/>
</dbReference>